<accession>A0ABP8JBG4</accession>
<keyword evidence="1" id="KW-0472">Membrane</keyword>
<keyword evidence="3" id="KW-1185">Reference proteome</keyword>
<evidence type="ECO:0000313" key="3">
    <source>
        <dbReference type="Proteomes" id="UP001500390"/>
    </source>
</evidence>
<keyword evidence="1" id="KW-0812">Transmembrane</keyword>
<sequence>MSMREHLRAWWAAHRRPSLAAGACLAAAMSVLWFRVLPDAVDDATGWAWLALSLGHGVCWALLAASMVIGVANGPRRLRSGLAWAALASYAAFVLALVTR</sequence>
<evidence type="ECO:0000313" key="2">
    <source>
        <dbReference type="EMBL" id="GAA4388175.1"/>
    </source>
</evidence>
<evidence type="ECO:0000256" key="1">
    <source>
        <dbReference type="SAM" id="Phobius"/>
    </source>
</evidence>
<organism evidence="2 3">
    <name type="scientific">Ornithinibacter aureus</name>
    <dbReference type="NCBI Taxonomy" id="622664"/>
    <lineage>
        <taxon>Bacteria</taxon>
        <taxon>Bacillati</taxon>
        <taxon>Actinomycetota</taxon>
        <taxon>Actinomycetes</taxon>
        <taxon>Micrococcales</taxon>
        <taxon>Intrasporangiaceae</taxon>
        <taxon>Ornithinibacter</taxon>
    </lineage>
</organism>
<comment type="caution">
    <text evidence="2">The sequence shown here is derived from an EMBL/GenBank/DDBJ whole genome shotgun (WGS) entry which is preliminary data.</text>
</comment>
<feature type="transmembrane region" description="Helical" evidence="1">
    <location>
        <begin position="48"/>
        <end position="69"/>
    </location>
</feature>
<dbReference type="Proteomes" id="UP001500390">
    <property type="component" value="Unassembled WGS sequence"/>
</dbReference>
<proteinExistence type="predicted"/>
<protein>
    <submittedName>
        <fullName evidence="2">Uncharacterized protein</fullName>
    </submittedName>
</protein>
<reference evidence="3" key="1">
    <citation type="journal article" date="2019" name="Int. J. Syst. Evol. Microbiol.">
        <title>The Global Catalogue of Microorganisms (GCM) 10K type strain sequencing project: providing services to taxonomists for standard genome sequencing and annotation.</title>
        <authorList>
            <consortium name="The Broad Institute Genomics Platform"/>
            <consortium name="The Broad Institute Genome Sequencing Center for Infectious Disease"/>
            <person name="Wu L."/>
            <person name="Ma J."/>
        </authorList>
    </citation>
    <scope>NUCLEOTIDE SEQUENCE [LARGE SCALE GENOMIC DNA]</scope>
    <source>
        <strain evidence="3">JCM 17738</strain>
    </source>
</reference>
<name>A0ABP8JBG4_9MICO</name>
<dbReference type="EMBL" id="BAABFX010000009">
    <property type="protein sequence ID" value="GAA4388175.1"/>
    <property type="molecule type" value="Genomic_DNA"/>
</dbReference>
<keyword evidence="1" id="KW-1133">Transmembrane helix</keyword>
<feature type="transmembrane region" description="Helical" evidence="1">
    <location>
        <begin position="81"/>
        <end position="99"/>
    </location>
</feature>
<gene>
    <name evidence="2" type="ORF">GCM10023153_03190</name>
</gene>